<keyword evidence="2" id="KW-1185">Reference proteome</keyword>
<accession>E3HAI9</accession>
<dbReference type="STRING" id="572544.Ilyop_1396"/>
<dbReference type="KEGG" id="ipo:Ilyop_1396"/>
<evidence type="ECO:0000313" key="2">
    <source>
        <dbReference type="Proteomes" id="UP000006875"/>
    </source>
</evidence>
<organism evidence="1 2">
    <name type="scientific">Ilyobacter polytropus (strain ATCC 51220 / DSM 2926 / LMG 16218 / CuHBu1)</name>
    <dbReference type="NCBI Taxonomy" id="572544"/>
    <lineage>
        <taxon>Bacteria</taxon>
        <taxon>Fusobacteriati</taxon>
        <taxon>Fusobacteriota</taxon>
        <taxon>Fusobacteriia</taxon>
        <taxon>Fusobacteriales</taxon>
        <taxon>Fusobacteriaceae</taxon>
        <taxon>Ilyobacter</taxon>
    </lineage>
</organism>
<proteinExistence type="predicted"/>
<dbReference type="AlphaFoldDB" id="E3HAI9"/>
<dbReference type="HOGENOM" id="CLU_2000815_0_0_0"/>
<sequence length="124" mass="14251">MELKEFMEEIKAYKNRYINIYFLSSRTQKKGVLKNITGNLEDGAAKFIDISIKEIKSDEEMLKEYKCGGCGKGKKDGSGKEKERVTISLKNLDDTTTIEKSKKMKSDLYKIVMNEEEIGMVIYD</sequence>
<protein>
    <submittedName>
        <fullName evidence="1">BRD group protein K11321 bromodomain-containing protein 8</fullName>
    </submittedName>
</protein>
<dbReference type="Proteomes" id="UP000006875">
    <property type="component" value="Chromosome"/>
</dbReference>
<evidence type="ECO:0000313" key="1">
    <source>
        <dbReference type="EMBL" id="ADO83176.1"/>
    </source>
</evidence>
<dbReference type="EMBL" id="CP002281">
    <property type="protein sequence ID" value="ADO83176.1"/>
    <property type="molecule type" value="Genomic_DNA"/>
</dbReference>
<reference evidence="1 2" key="1">
    <citation type="journal article" date="2010" name="Stand. Genomic Sci.">
        <title>Complete genome sequence of Ilyobacter polytropus type strain (CuHbu1).</title>
        <authorList>
            <person name="Sikorski J."/>
            <person name="Chertkov O."/>
            <person name="Lapidus A."/>
            <person name="Nolan M."/>
            <person name="Lucas S."/>
            <person name="Del Rio T.G."/>
            <person name="Tice H."/>
            <person name="Cheng J.F."/>
            <person name="Tapia R."/>
            <person name="Han C."/>
            <person name="Goodwin L."/>
            <person name="Pitluck S."/>
            <person name="Liolios K."/>
            <person name="Ivanova N."/>
            <person name="Mavromatis K."/>
            <person name="Mikhailova N."/>
            <person name="Pati A."/>
            <person name="Chen A."/>
            <person name="Palaniappan K."/>
            <person name="Land M."/>
            <person name="Hauser L."/>
            <person name="Chang Y.J."/>
            <person name="Jeffries C.D."/>
            <person name="Brambilla E."/>
            <person name="Yasawong M."/>
            <person name="Rohde M."/>
            <person name="Pukall R."/>
            <person name="Spring S."/>
            <person name="Goker M."/>
            <person name="Woyke T."/>
            <person name="Bristow J."/>
            <person name="Eisen J.A."/>
            <person name="Markowitz V."/>
            <person name="Hugenholtz P."/>
            <person name="Kyrpides N.C."/>
            <person name="Klenk H.P."/>
        </authorList>
    </citation>
    <scope>NUCLEOTIDE SEQUENCE [LARGE SCALE GENOMIC DNA]</scope>
    <source>
        <strain evidence="2">ATCC 51220 / DSM 2926 / LMG 16218 / CuHBu1</strain>
    </source>
</reference>
<name>E3HAI9_ILYPC</name>
<gene>
    <name evidence="1" type="ordered locus">Ilyop_1396</name>
</gene>
<dbReference type="RefSeq" id="WP_013387843.1">
    <property type="nucleotide sequence ID" value="NC_014632.1"/>
</dbReference>